<dbReference type="InterPro" id="IPR016064">
    <property type="entry name" value="NAD/diacylglycerol_kinase_sf"/>
</dbReference>
<dbReference type="GO" id="GO:0006672">
    <property type="term" value="P:ceramide metabolic process"/>
    <property type="evidence" value="ECO:0007669"/>
    <property type="project" value="TreeGrafter"/>
</dbReference>
<comment type="caution">
    <text evidence="3">The sequence shown here is derived from an EMBL/GenBank/DDBJ whole genome shotgun (WGS) entry which is preliminary data.</text>
</comment>
<dbReference type="GO" id="GO:0016020">
    <property type="term" value="C:membrane"/>
    <property type="evidence" value="ECO:0007669"/>
    <property type="project" value="GOC"/>
</dbReference>
<reference evidence="3" key="1">
    <citation type="submission" date="2021-02" db="EMBL/GenBank/DDBJ databases">
        <authorList>
            <person name="Nowell W R."/>
        </authorList>
    </citation>
    <scope>NUCLEOTIDE SEQUENCE</scope>
</reference>
<dbReference type="EMBL" id="CAJNRE010003607">
    <property type="protein sequence ID" value="CAF2026552.1"/>
    <property type="molecule type" value="Genomic_DNA"/>
</dbReference>
<dbReference type="PROSITE" id="PS50146">
    <property type="entry name" value="DAGK"/>
    <property type="match status" value="1"/>
</dbReference>
<dbReference type="InterPro" id="IPR050187">
    <property type="entry name" value="Lipid_Phosphate_FormReg"/>
</dbReference>
<protein>
    <recommendedName>
        <fullName evidence="2">DAGKc domain-containing protein</fullName>
    </recommendedName>
</protein>
<evidence type="ECO:0000259" key="2">
    <source>
        <dbReference type="PROSITE" id="PS50146"/>
    </source>
</evidence>
<feature type="region of interest" description="Disordered" evidence="1">
    <location>
        <begin position="451"/>
        <end position="480"/>
    </location>
</feature>
<accession>A0A816N0F0</accession>
<dbReference type="Pfam" id="PF00781">
    <property type="entry name" value="DAGK_cat"/>
    <property type="match status" value="1"/>
</dbReference>
<evidence type="ECO:0000313" key="3">
    <source>
        <dbReference type="EMBL" id="CAF2026552.1"/>
    </source>
</evidence>
<dbReference type="PANTHER" id="PTHR12358">
    <property type="entry name" value="SPHINGOSINE KINASE"/>
    <property type="match status" value="1"/>
</dbReference>
<feature type="compositionally biased region" description="Low complexity" evidence="1">
    <location>
        <begin position="581"/>
        <end position="601"/>
    </location>
</feature>
<dbReference type="InterPro" id="IPR017438">
    <property type="entry name" value="ATP-NAD_kinase_N"/>
</dbReference>
<evidence type="ECO:0000313" key="4">
    <source>
        <dbReference type="EMBL" id="CAF2156829.1"/>
    </source>
</evidence>
<feature type="compositionally biased region" description="Basic and acidic residues" evidence="1">
    <location>
        <begin position="691"/>
        <end position="700"/>
    </location>
</feature>
<dbReference type="Proteomes" id="UP000663887">
    <property type="component" value="Unassembled WGS sequence"/>
</dbReference>
<feature type="region of interest" description="Disordered" evidence="1">
    <location>
        <begin position="1"/>
        <end position="36"/>
    </location>
</feature>
<sequence>MSSKAQRRRAKSSVTEKQAFEENENENKLNTHAISDGYQSSPMGNIDLDRFYERAFFTINDSTVEVVLNNDILSWSTISSASGEIYFLASHEDAHQRQAPNNEYLNSIHLHDVYAISPMYHESHRPLNINENQSDISLSNTTSSLSSSSNLPLRGFQLHSFDKMNENILQEILIIFQSNTPNQIEQWYRLLSKLISEHRPPRNFLVICNPYAGSGHSRYVYSTKIKPMLEKAHHSFTYCEIDDLYSADDVLNDFQGDFDSLDGLVIIGGDGSVINITNALLRYLTKQNRTRLNAEDDLPQLTFPICIVANGTTNIVCHSIHGCTDHHTSILHLLFNKRMKIDMSAIFDINYNFVTANFSAGAGFPANALQYFTRYSLCSPNKTIRKSFAKAASNKNLRFIEMEIRYIPAKQNSITMTRCHRGCSSCTPPSTEEYDNQVKVFDNTHIQNINKRKMPSLSNNNHSTRSLSASRKSYSQENEEKKQWKTLHGNYLQVAVLTNANLWSFAPQGLSKFGHIADGLLDLVLIESTTRKEFLRYIKRNGNSKNQHELPFTRVIKVKEIEIELKFPNNYLINGISNTNNELDSSSSKDSSNEDYSNNENGGSFTQRHEPHPPNAPISEDSRRYHRHHHHRMNEQAQESLKQKNYSETEWNNEKMNSSNTNVLPRRKSFLFSLKLKKDKTTLPHPSSFDAGKHGDDRQNQKSQRLPSGTLRSAKSLLNLFTSGNSSSVKLNQSLNPMQESSHTRTKTSIGRRSSIISRSISKENEKMPTLINSQYRNKKQPCMWNLDFTPYNSPLIRIKCFHRFLPVFGVGQDRNTTMREVNYSCFGRIG</sequence>
<dbReference type="SUPFAM" id="SSF111331">
    <property type="entry name" value="NAD kinase/diacylglycerol kinase-like"/>
    <property type="match status" value="1"/>
</dbReference>
<evidence type="ECO:0000313" key="5">
    <source>
        <dbReference type="Proteomes" id="UP000663824"/>
    </source>
</evidence>
<feature type="region of interest" description="Disordered" evidence="1">
    <location>
        <begin position="581"/>
        <end position="647"/>
    </location>
</feature>
<dbReference type="EMBL" id="CAJNRG010014643">
    <property type="protein sequence ID" value="CAF2156829.1"/>
    <property type="molecule type" value="Genomic_DNA"/>
</dbReference>
<dbReference type="Gene3D" id="2.60.200.40">
    <property type="match status" value="1"/>
</dbReference>
<feature type="compositionally biased region" description="Polar residues" evidence="1">
    <location>
        <begin position="701"/>
        <end position="712"/>
    </location>
</feature>
<evidence type="ECO:0000256" key="1">
    <source>
        <dbReference type="SAM" id="MobiDB-lite"/>
    </source>
</evidence>
<dbReference type="Proteomes" id="UP000663824">
    <property type="component" value="Unassembled WGS sequence"/>
</dbReference>
<dbReference type="Pfam" id="PF19280">
    <property type="entry name" value="CERK_C"/>
    <property type="match status" value="1"/>
</dbReference>
<dbReference type="GO" id="GO:0001729">
    <property type="term" value="F:ceramide kinase activity"/>
    <property type="evidence" value="ECO:0007669"/>
    <property type="project" value="TreeGrafter"/>
</dbReference>
<dbReference type="InterPro" id="IPR045363">
    <property type="entry name" value="CERK_C"/>
</dbReference>
<proteinExistence type="predicted"/>
<feature type="compositionally biased region" description="Basic residues" evidence="1">
    <location>
        <begin position="1"/>
        <end position="11"/>
    </location>
</feature>
<gene>
    <name evidence="3" type="ORF">MBJ925_LOCUS9558</name>
    <name evidence="4" type="ORF">XDN619_LOCUS29786</name>
</gene>
<name>A0A816N0F0_9BILA</name>
<dbReference type="PANTHER" id="PTHR12358:SF111">
    <property type="entry name" value="CERAMIDE KINASE, ISOFORM A"/>
    <property type="match status" value="1"/>
</dbReference>
<organism evidence="3 5">
    <name type="scientific">Rotaria magnacalcarata</name>
    <dbReference type="NCBI Taxonomy" id="392030"/>
    <lineage>
        <taxon>Eukaryota</taxon>
        <taxon>Metazoa</taxon>
        <taxon>Spiralia</taxon>
        <taxon>Gnathifera</taxon>
        <taxon>Rotifera</taxon>
        <taxon>Eurotatoria</taxon>
        <taxon>Bdelloidea</taxon>
        <taxon>Philodinida</taxon>
        <taxon>Philodinidae</taxon>
        <taxon>Rotaria</taxon>
    </lineage>
</organism>
<feature type="region of interest" description="Disordered" evidence="1">
    <location>
        <begin position="680"/>
        <end position="712"/>
    </location>
</feature>
<dbReference type="Gene3D" id="3.40.50.10330">
    <property type="entry name" value="Probable inorganic polyphosphate/atp-NAD kinase, domain 1"/>
    <property type="match status" value="1"/>
</dbReference>
<dbReference type="AlphaFoldDB" id="A0A816N0F0"/>
<feature type="domain" description="DAGKc" evidence="2">
    <location>
        <begin position="199"/>
        <end position="350"/>
    </location>
</feature>
<dbReference type="InterPro" id="IPR001206">
    <property type="entry name" value="Diacylglycerol_kinase_cat_dom"/>
</dbReference>
<feature type="compositionally biased region" description="Polar residues" evidence="1">
    <location>
        <begin position="456"/>
        <end position="476"/>
    </location>
</feature>